<gene>
    <name evidence="1" type="ORF">PSNMU_V1.4_AUG-EV-PASAV3_0067800</name>
</gene>
<dbReference type="Proteomes" id="UP000291116">
    <property type="component" value="Unassembled WGS sequence"/>
</dbReference>
<keyword evidence="2" id="KW-1185">Reference proteome</keyword>
<dbReference type="EMBL" id="CAACVS010000246">
    <property type="protein sequence ID" value="VEU39914.1"/>
    <property type="molecule type" value="Genomic_DNA"/>
</dbReference>
<accession>A0A448ZD50</accession>
<evidence type="ECO:0000313" key="2">
    <source>
        <dbReference type="Proteomes" id="UP000291116"/>
    </source>
</evidence>
<reference evidence="1 2" key="1">
    <citation type="submission" date="2019-01" db="EMBL/GenBank/DDBJ databases">
        <authorList>
            <person name="Ferrante I. M."/>
        </authorList>
    </citation>
    <scope>NUCLEOTIDE SEQUENCE [LARGE SCALE GENOMIC DNA]</scope>
    <source>
        <strain evidence="1 2">B856</strain>
    </source>
</reference>
<dbReference type="AlphaFoldDB" id="A0A448ZD50"/>
<name>A0A448ZD50_9STRA</name>
<evidence type="ECO:0000313" key="1">
    <source>
        <dbReference type="EMBL" id="VEU39914.1"/>
    </source>
</evidence>
<sequence length="306" mass="33737">MRVTTIRATTDIFHKSNSEQQLFPAAALRICDHHLHSSNIIPRVGCHPDDTGTSNNIYEHAWFCVSQAVQCYNAQTRTTPPLLNRVLNGDDECHCDVWVDKDSIGKSSIQFGGAISIGRDVLAVVRRVFVRMADPVGGAEEQELKSAPFSDTEKQAFVSRFGFEALDIGENYESSDAKKIKDLIEVKRPDLQSTRLKTIINGLEASPTPEEASKTRVVVGPQNINFGNHADHAFLAETSFHALSTSANFPGSYLSVQYLAEVYLGDVLESYAYGDNMRDDDAASVILVASRKTTGERKAVLIAEWN</sequence>
<protein>
    <submittedName>
        <fullName evidence="1">Uncharacterized protein</fullName>
    </submittedName>
</protein>
<proteinExistence type="predicted"/>
<organism evidence="1 2">
    <name type="scientific">Pseudo-nitzschia multistriata</name>
    <dbReference type="NCBI Taxonomy" id="183589"/>
    <lineage>
        <taxon>Eukaryota</taxon>
        <taxon>Sar</taxon>
        <taxon>Stramenopiles</taxon>
        <taxon>Ochrophyta</taxon>
        <taxon>Bacillariophyta</taxon>
        <taxon>Bacillariophyceae</taxon>
        <taxon>Bacillariophycidae</taxon>
        <taxon>Bacillariales</taxon>
        <taxon>Bacillariaceae</taxon>
        <taxon>Pseudo-nitzschia</taxon>
    </lineage>
</organism>